<proteinExistence type="predicted"/>
<reference evidence="1 2" key="1">
    <citation type="submission" date="2020-08" db="EMBL/GenBank/DDBJ databases">
        <title>Bridging the membrane lipid divide: bacteria of the FCB group superphylum have the potential to synthesize archaeal ether lipids.</title>
        <authorList>
            <person name="Villanueva L."/>
            <person name="Von Meijenfeldt F.A.B."/>
            <person name="Westbye A.B."/>
            <person name="Yadav S."/>
            <person name="Hopmans E.C."/>
            <person name="Dutilh B.E."/>
            <person name="Sinninghe Damste J.S."/>
        </authorList>
    </citation>
    <scope>NUCLEOTIDE SEQUENCE [LARGE SCALE GENOMIC DNA]</scope>
    <source>
        <strain evidence="1">NIOZ-UU36</strain>
    </source>
</reference>
<accession>A0A8J6NM45</accession>
<sequence length="301" mass="33210">MKRAVSVSIGSSKRDKAVTVTLLGQEISIERIGTDGDMEAAALKYKELDGTVDAFGVGGADLGALIDGKWFPLYSVKPMVRYIEKTPVVDGGGLKNTLENKSAAFLDEKIGDYINQKGRKVLVALGVDRWGLSKSFAEAGYETVFGDLMFGLDIPIAIHKLSHLKVVGSLLMPIAGRLPFEWIYPTGEKQEKRTPKWGKYYDWATVIAGDCHYIKRYMPDNMEGKVIVTNTTTPEDVQLFKKLGVKYLITTTPVLDGRSFGTNMMEAALVAISGKGRPLSWDEYGELLDQLGFEPQMQELN</sequence>
<protein>
    <submittedName>
        <fullName evidence="1">Quinate 5-dehydrogenase</fullName>
    </submittedName>
</protein>
<name>A0A8J6NM45_9CHLR</name>
<dbReference type="Proteomes" id="UP000614469">
    <property type="component" value="Unassembled WGS sequence"/>
</dbReference>
<dbReference type="EMBL" id="JACNJN010000119">
    <property type="protein sequence ID" value="MBC8335665.1"/>
    <property type="molecule type" value="Genomic_DNA"/>
</dbReference>
<organism evidence="1 2">
    <name type="scientific">Candidatus Desulfolinea nitratireducens</name>
    <dbReference type="NCBI Taxonomy" id="2841698"/>
    <lineage>
        <taxon>Bacteria</taxon>
        <taxon>Bacillati</taxon>
        <taxon>Chloroflexota</taxon>
        <taxon>Anaerolineae</taxon>
        <taxon>Anaerolineales</taxon>
        <taxon>Anaerolineales incertae sedis</taxon>
        <taxon>Candidatus Desulfolinea</taxon>
    </lineage>
</organism>
<gene>
    <name evidence="1" type="ORF">H8E29_10390</name>
</gene>
<comment type="caution">
    <text evidence="1">The sequence shown here is derived from an EMBL/GenBank/DDBJ whole genome shotgun (WGS) entry which is preliminary data.</text>
</comment>
<dbReference type="AlphaFoldDB" id="A0A8J6NM45"/>
<evidence type="ECO:0000313" key="1">
    <source>
        <dbReference type="EMBL" id="MBC8335665.1"/>
    </source>
</evidence>
<evidence type="ECO:0000313" key="2">
    <source>
        <dbReference type="Proteomes" id="UP000614469"/>
    </source>
</evidence>